<evidence type="ECO:0000256" key="3">
    <source>
        <dbReference type="ARBA" id="ARBA00022519"/>
    </source>
</evidence>
<feature type="transmembrane region" description="Helical" evidence="7">
    <location>
        <begin position="212"/>
        <end position="230"/>
    </location>
</feature>
<evidence type="ECO:0000256" key="6">
    <source>
        <dbReference type="ARBA" id="ARBA00023136"/>
    </source>
</evidence>
<dbReference type="AlphaFoldDB" id="A0A4R1GJJ4"/>
<sequence>MIIVPTEKRLEWKNAPVVLIAILIVNLLVFLFYQSDDGQKAAQAIGGLAESQYIEQEWPVFQFYLEEEGRYADLDRLHESYDEGYLSDIAESMLMDTGYYRFISDEAPDVFGPERYPAWRLERARFQETFDSISSLAYGLRATDVSLITLISYQFLHGGFDHLFGNLLFLLLVGFAVEAAIGHIRFLLFYLIGGVGAGLTHVLFSLGSDAPLIGASGSISAVMAMYLAVFRLKKIEFFYWVLFFVGYFRAPALLILPLYIGKEVFQYLSDDGAHVAYMAHAGGFVAGAALIGLSMLFSRNTVNETYVEQEQGASQRNRGLAEVYRAIEGLRFDEAIKQLAALIEAVGIDFQLARVRYNLERIKKGEQFPASFCALMAQKNLSAAEIGDLNRVWQQETQLQELLTQEEQLELAFRFTTLEDLKGAAGIADRLYAQGFKLNEVLLLAQRLAIRFTELRDKHNAMKYQQYAQQLTKDGHNGIV</sequence>
<dbReference type="OrthoDB" id="9814037at2"/>
<feature type="transmembrane region" description="Helical" evidence="7">
    <location>
        <begin position="162"/>
        <end position="181"/>
    </location>
</feature>
<dbReference type="Pfam" id="PF01694">
    <property type="entry name" value="Rhomboid"/>
    <property type="match status" value="1"/>
</dbReference>
<dbReference type="EMBL" id="SMFU01000007">
    <property type="protein sequence ID" value="TCK08557.1"/>
    <property type="molecule type" value="Genomic_DNA"/>
</dbReference>
<feature type="transmembrane region" description="Helical" evidence="7">
    <location>
        <begin position="237"/>
        <end position="260"/>
    </location>
</feature>
<accession>A0A4R1GJJ4</accession>
<feature type="transmembrane region" description="Helical" evidence="7">
    <location>
        <begin position="275"/>
        <end position="297"/>
    </location>
</feature>
<dbReference type="GO" id="GO:0016020">
    <property type="term" value="C:membrane"/>
    <property type="evidence" value="ECO:0007669"/>
    <property type="project" value="UniProtKB-SubCell"/>
</dbReference>
<comment type="subcellular location">
    <subcellularLocation>
        <location evidence="1">Membrane</location>
        <topology evidence="1">Multi-pass membrane protein</topology>
    </subcellularLocation>
</comment>
<proteinExistence type="predicted"/>
<dbReference type="PANTHER" id="PTHR43066:SF26">
    <property type="entry name" value="RHOMBOID PROTEASE GLPG"/>
    <property type="match status" value="1"/>
</dbReference>
<feature type="transmembrane region" description="Helical" evidence="7">
    <location>
        <begin position="15"/>
        <end position="33"/>
    </location>
</feature>
<evidence type="ECO:0000256" key="5">
    <source>
        <dbReference type="ARBA" id="ARBA00022989"/>
    </source>
</evidence>
<dbReference type="PANTHER" id="PTHR43066">
    <property type="entry name" value="RHOMBOID-RELATED PROTEIN"/>
    <property type="match status" value="1"/>
</dbReference>
<gene>
    <name evidence="9" type="ORF">CLV83_0644</name>
</gene>
<evidence type="ECO:0000313" key="10">
    <source>
        <dbReference type="Proteomes" id="UP000294546"/>
    </source>
</evidence>
<keyword evidence="9" id="KW-0378">Hydrolase</keyword>
<organism evidence="9 10">
    <name type="scientific">Marinobacterium mangrovicola</name>
    <dbReference type="NCBI Taxonomy" id="1476959"/>
    <lineage>
        <taxon>Bacteria</taxon>
        <taxon>Pseudomonadati</taxon>
        <taxon>Pseudomonadota</taxon>
        <taxon>Gammaproteobacteria</taxon>
        <taxon>Oceanospirillales</taxon>
        <taxon>Oceanospirillaceae</taxon>
        <taxon>Marinobacterium</taxon>
    </lineage>
</organism>
<evidence type="ECO:0000256" key="4">
    <source>
        <dbReference type="ARBA" id="ARBA00022692"/>
    </source>
</evidence>
<dbReference type="SUPFAM" id="SSF144091">
    <property type="entry name" value="Rhomboid-like"/>
    <property type="match status" value="1"/>
</dbReference>
<protein>
    <submittedName>
        <fullName evidence="9">Membrane associated rhomboid family serine protease</fullName>
    </submittedName>
</protein>
<dbReference type="GO" id="GO:0006508">
    <property type="term" value="P:proteolysis"/>
    <property type="evidence" value="ECO:0007669"/>
    <property type="project" value="UniProtKB-KW"/>
</dbReference>
<dbReference type="InterPro" id="IPR022764">
    <property type="entry name" value="Peptidase_S54_rhomboid_dom"/>
</dbReference>
<evidence type="ECO:0000259" key="8">
    <source>
        <dbReference type="Pfam" id="PF01694"/>
    </source>
</evidence>
<evidence type="ECO:0000256" key="1">
    <source>
        <dbReference type="ARBA" id="ARBA00004141"/>
    </source>
</evidence>
<keyword evidence="4 7" id="KW-0812">Transmembrane</keyword>
<dbReference type="Gene3D" id="1.20.1540.10">
    <property type="entry name" value="Rhomboid-like"/>
    <property type="match status" value="1"/>
</dbReference>
<keyword evidence="2" id="KW-1003">Cell membrane</keyword>
<keyword evidence="6 7" id="KW-0472">Membrane</keyword>
<comment type="caution">
    <text evidence="9">The sequence shown here is derived from an EMBL/GenBank/DDBJ whole genome shotgun (WGS) entry which is preliminary data.</text>
</comment>
<dbReference type="InterPro" id="IPR035952">
    <property type="entry name" value="Rhomboid-like_sf"/>
</dbReference>
<evidence type="ECO:0000256" key="7">
    <source>
        <dbReference type="SAM" id="Phobius"/>
    </source>
</evidence>
<name>A0A4R1GJJ4_9GAMM</name>
<keyword evidence="9" id="KW-0645">Protease</keyword>
<reference evidence="9 10" key="1">
    <citation type="submission" date="2019-03" db="EMBL/GenBank/DDBJ databases">
        <title>Genomic Encyclopedia of Archaeal and Bacterial Type Strains, Phase II (KMG-II): from individual species to whole genera.</title>
        <authorList>
            <person name="Goeker M."/>
        </authorList>
    </citation>
    <scope>NUCLEOTIDE SEQUENCE [LARGE SCALE GENOMIC DNA]</scope>
    <source>
        <strain evidence="9 10">DSM 27697</strain>
    </source>
</reference>
<keyword evidence="5 7" id="KW-1133">Transmembrane helix</keyword>
<keyword evidence="10" id="KW-1185">Reference proteome</keyword>
<dbReference type="RefSeq" id="WP_132287388.1">
    <property type="nucleotide sequence ID" value="NZ_SMFU01000007.1"/>
</dbReference>
<feature type="domain" description="Peptidase S54 rhomboid" evidence="8">
    <location>
        <begin position="147"/>
        <end position="291"/>
    </location>
</feature>
<dbReference type="GO" id="GO:0004252">
    <property type="term" value="F:serine-type endopeptidase activity"/>
    <property type="evidence" value="ECO:0007669"/>
    <property type="project" value="InterPro"/>
</dbReference>
<feature type="transmembrane region" description="Helical" evidence="7">
    <location>
        <begin position="188"/>
        <end position="206"/>
    </location>
</feature>
<dbReference type="Proteomes" id="UP000294546">
    <property type="component" value="Unassembled WGS sequence"/>
</dbReference>
<keyword evidence="3" id="KW-0997">Cell inner membrane</keyword>
<evidence type="ECO:0000256" key="2">
    <source>
        <dbReference type="ARBA" id="ARBA00022475"/>
    </source>
</evidence>
<evidence type="ECO:0000313" key="9">
    <source>
        <dbReference type="EMBL" id="TCK08557.1"/>
    </source>
</evidence>